<comment type="caution">
    <text evidence="1">The sequence shown here is derived from an EMBL/GenBank/DDBJ whole genome shotgun (WGS) entry which is preliminary data.</text>
</comment>
<organism evidence="1 2">
    <name type="scientific">Planktotalea frisia</name>
    <dbReference type="NCBI Taxonomy" id="696762"/>
    <lineage>
        <taxon>Bacteria</taxon>
        <taxon>Pseudomonadati</taxon>
        <taxon>Pseudomonadota</taxon>
        <taxon>Alphaproteobacteria</taxon>
        <taxon>Rhodobacterales</taxon>
        <taxon>Paracoccaceae</taxon>
        <taxon>Planktotalea</taxon>
    </lineage>
</organism>
<evidence type="ECO:0000313" key="2">
    <source>
        <dbReference type="Proteomes" id="UP000184514"/>
    </source>
</evidence>
<protein>
    <recommendedName>
        <fullName evidence="3">DNA-binding protein</fullName>
    </recommendedName>
</protein>
<reference evidence="1 2" key="1">
    <citation type="submission" date="2016-10" db="EMBL/GenBank/DDBJ databases">
        <title>Genome sequence of Planktotalea frisia SH6-1.</title>
        <authorList>
            <person name="Poehlein A."/>
            <person name="Bakenhus I."/>
            <person name="Voget S."/>
            <person name="Brinkhoff T."/>
            <person name="Simon M."/>
        </authorList>
    </citation>
    <scope>NUCLEOTIDE SEQUENCE [LARGE SCALE GENOMIC DNA]</scope>
    <source>
        <strain evidence="1 2">SH6-1</strain>
    </source>
</reference>
<accession>A0A1L9NVR8</accession>
<dbReference type="AlphaFoldDB" id="A0A1L9NVR8"/>
<name>A0A1L9NVR8_9RHOB</name>
<dbReference type="RefSeq" id="WP_111445519.1">
    <property type="nucleotide sequence ID" value="NZ_MLCB01000146.1"/>
</dbReference>
<dbReference type="EMBL" id="MLCB01000146">
    <property type="protein sequence ID" value="OJI93311.1"/>
    <property type="molecule type" value="Genomic_DNA"/>
</dbReference>
<dbReference type="Proteomes" id="UP000184514">
    <property type="component" value="Unassembled WGS sequence"/>
</dbReference>
<evidence type="ECO:0000313" key="1">
    <source>
        <dbReference type="EMBL" id="OJI93311.1"/>
    </source>
</evidence>
<evidence type="ECO:0008006" key="3">
    <source>
        <dbReference type="Google" id="ProtNLM"/>
    </source>
</evidence>
<keyword evidence="2" id="KW-1185">Reference proteome</keyword>
<dbReference type="OrthoDB" id="7873201at2"/>
<gene>
    <name evidence="1" type="ORF">PFRI_24340</name>
</gene>
<dbReference type="STRING" id="696762.PFRI_24340"/>
<proteinExistence type="predicted"/>
<sequence>MNVRIEDLEWVKLPATTRAELLMAGVPFPTETTEERRCRVKASLDLLDDGDLQALADVTADTLAKKRVDGTGPRPVRVLRSVFYHVDDVREWVLRHRDSLVEKKGQRK</sequence>